<dbReference type="Proteomes" id="UP001331761">
    <property type="component" value="Unassembled WGS sequence"/>
</dbReference>
<dbReference type="Gene3D" id="1.20.940.10">
    <property type="entry name" value="Functional domain of the splicing factor Prp18"/>
    <property type="match status" value="1"/>
</dbReference>
<proteinExistence type="predicted"/>
<reference evidence="2 3" key="1">
    <citation type="submission" date="2019-10" db="EMBL/GenBank/DDBJ databases">
        <title>Assembly and Annotation for the nematode Trichostrongylus colubriformis.</title>
        <authorList>
            <person name="Martin J."/>
        </authorList>
    </citation>
    <scope>NUCLEOTIDE SEQUENCE [LARGE SCALE GENOMIC DNA]</scope>
    <source>
        <strain evidence="2">G859</strain>
        <tissue evidence="2">Whole worm</tissue>
    </source>
</reference>
<feature type="compositionally biased region" description="Basic and acidic residues" evidence="1">
    <location>
        <begin position="315"/>
        <end position="327"/>
    </location>
</feature>
<feature type="compositionally biased region" description="Low complexity" evidence="1">
    <location>
        <begin position="213"/>
        <end position="238"/>
    </location>
</feature>
<dbReference type="AlphaFoldDB" id="A0AAN8F3W1"/>
<protein>
    <submittedName>
        <fullName evidence="2">Uncharacterized protein</fullName>
    </submittedName>
</protein>
<gene>
    <name evidence="2" type="ORF">GCK32_010234</name>
</gene>
<sequence>MIMQPGQTQSHPSRPYTGDTNRQLAVDNASSPNMYESVSSIGMTASAPAPAVANPQLSVGNYAHGYQQNVGAHYQSPQMISTSDVSRHDLVQDHIPQQNRQGFSTVTPSYPQPTNQANQSFPNAYYNASNSGAEQSVQTDSGNNAQFFHQQQYHEAPPIRSEWAPGSSGKMIKTSNRVFAESSQVYQGIRSVTDSPCPAAAVVVASSIVSSSVSSSQTSPSTSITTLSSSTTTMPSSSTRREAHRPVYDEFTVAVPDETKTSFCSISSDKREVYEIKRRTEIDVVLENCPVQFIKFAEHLRYSDPYDWEVAGKTEETKESFENRRDNWSATTTEGAKPSQSISAMAPVSRRKSEYMEPCNYCTNTIQTLRLHIRGRTGSKSSDPFLIRSQSNPNQHSTQVAWSSSADDLHSAHSSVAALSSSPNVSHLAASLESALPSYIQQSDVIASLPNCVVDSARRASLHDGASYLNLAKAPGDVSMSPNQLILCLSAASKKLSANIHRGIQLRITELKEAIDKGRISERCLKSLNYVVDAIDRGQYDDAQTFYDRLRTEFPSEMGPWAQQGIRLLISELRRPASRIGSAGMHIRSQ</sequence>
<evidence type="ECO:0000256" key="1">
    <source>
        <dbReference type="SAM" id="MobiDB-lite"/>
    </source>
</evidence>
<feature type="region of interest" description="Disordered" evidence="1">
    <location>
        <begin position="382"/>
        <end position="405"/>
    </location>
</feature>
<organism evidence="2 3">
    <name type="scientific">Trichostrongylus colubriformis</name>
    <name type="common">Black scour worm</name>
    <dbReference type="NCBI Taxonomy" id="6319"/>
    <lineage>
        <taxon>Eukaryota</taxon>
        <taxon>Metazoa</taxon>
        <taxon>Ecdysozoa</taxon>
        <taxon>Nematoda</taxon>
        <taxon>Chromadorea</taxon>
        <taxon>Rhabditida</taxon>
        <taxon>Rhabditina</taxon>
        <taxon>Rhabditomorpha</taxon>
        <taxon>Strongyloidea</taxon>
        <taxon>Trichostrongylidae</taxon>
        <taxon>Trichostrongylus</taxon>
    </lineage>
</organism>
<keyword evidence="3" id="KW-1185">Reference proteome</keyword>
<evidence type="ECO:0000313" key="2">
    <source>
        <dbReference type="EMBL" id="KAK5964738.1"/>
    </source>
</evidence>
<feature type="region of interest" description="Disordered" evidence="1">
    <location>
        <begin position="315"/>
        <end position="344"/>
    </location>
</feature>
<dbReference type="EMBL" id="WIXE01025378">
    <property type="protein sequence ID" value="KAK5964738.1"/>
    <property type="molecule type" value="Genomic_DNA"/>
</dbReference>
<feature type="region of interest" description="Disordered" evidence="1">
    <location>
        <begin position="213"/>
        <end position="244"/>
    </location>
</feature>
<comment type="caution">
    <text evidence="2">The sequence shown here is derived from an EMBL/GenBank/DDBJ whole genome shotgun (WGS) entry which is preliminary data.</text>
</comment>
<feature type="region of interest" description="Disordered" evidence="1">
    <location>
        <begin position="1"/>
        <end position="29"/>
    </location>
</feature>
<feature type="compositionally biased region" description="Polar residues" evidence="1">
    <location>
        <begin position="328"/>
        <end position="343"/>
    </location>
</feature>
<feature type="compositionally biased region" description="Polar residues" evidence="1">
    <location>
        <begin position="382"/>
        <end position="402"/>
    </location>
</feature>
<accession>A0AAN8F3W1</accession>
<name>A0AAN8F3W1_TRICO</name>
<evidence type="ECO:0000313" key="3">
    <source>
        <dbReference type="Proteomes" id="UP001331761"/>
    </source>
</evidence>